<evidence type="ECO:0000256" key="1">
    <source>
        <dbReference type="SAM" id="SignalP"/>
    </source>
</evidence>
<organism evidence="3 5">
    <name type="scientific">Bursaphelenchus xylophilus</name>
    <name type="common">Pinewood nematode worm</name>
    <name type="synonym">Aphelenchoides xylophilus</name>
    <dbReference type="NCBI Taxonomy" id="6326"/>
    <lineage>
        <taxon>Eukaryota</taxon>
        <taxon>Metazoa</taxon>
        <taxon>Ecdysozoa</taxon>
        <taxon>Nematoda</taxon>
        <taxon>Chromadorea</taxon>
        <taxon>Rhabditida</taxon>
        <taxon>Tylenchina</taxon>
        <taxon>Tylenchomorpha</taxon>
        <taxon>Aphelenchoidea</taxon>
        <taxon>Aphelenchoididae</taxon>
        <taxon>Bursaphelenchus</taxon>
    </lineage>
</organism>
<keyword evidence="1" id="KW-0732">Signal</keyword>
<dbReference type="WBParaSite" id="BXY_0160600.1">
    <property type="protein sequence ID" value="BXY_0160600.1"/>
    <property type="gene ID" value="BXY_0160600"/>
</dbReference>
<protein>
    <submittedName>
        <fullName evidence="2">(pine wood nematode) hypothetical protein</fullName>
    </submittedName>
</protein>
<name>A0A1I7RLM1_BURXY</name>
<reference evidence="5" key="1">
    <citation type="submission" date="2016-11" db="UniProtKB">
        <authorList>
            <consortium name="WormBaseParasite"/>
        </authorList>
    </citation>
    <scope>IDENTIFICATION</scope>
</reference>
<dbReference type="EMBL" id="CAJFDI010000001">
    <property type="protein sequence ID" value="CAD5208771.1"/>
    <property type="molecule type" value="Genomic_DNA"/>
</dbReference>
<proteinExistence type="predicted"/>
<gene>
    <name evidence="2" type="ORF">BXYJ_LOCUS1007</name>
</gene>
<feature type="signal peptide" evidence="1">
    <location>
        <begin position="1"/>
        <end position="17"/>
    </location>
</feature>
<evidence type="ECO:0000313" key="2">
    <source>
        <dbReference type="EMBL" id="CAD5208771.1"/>
    </source>
</evidence>
<dbReference type="SMR" id="A0A1I7RLM1"/>
<dbReference type="Proteomes" id="UP000659654">
    <property type="component" value="Unassembled WGS sequence"/>
</dbReference>
<dbReference type="Proteomes" id="UP000582659">
    <property type="component" value="Unassembled WGS sequence"/>
</dbReference>
<dbReference type="Proteomes" id="UP000095284">
    <property type="component" value="Unplaced"/>
</dbReference>
<evidence type="ECO:0000313" key="4">
    <source>
        <dbReference type="Proteomes" id="UP000659654"/>
    </source>
</evidence>
<sequence length="122" mass="14003">MSRLFFLVVLSIVTVFAAIDDIPIKYLNEKQLAHISKLALQELNDRRLDYHTLVSPLRGIALKGRQNEYRVDLVVAPCEKDYNCEKDQLENATVMGIVYKKVYHPEEFLHVELVSGDGDNLQ</sequence>
<dbReference type="AlphaFoldDB" id="A0A1I7RLM1"/>
<evidence type="ECO:0000313" key="3">
    <source>
        <dbReference type="Proteomes" id="UP000095284"/>
    </source>
</evidence>
<keyword evidence="4" id="KW-1185">Reference proteome</keyword>
<accession>A0A1I7RLM1</accession>
<evidence type="ECO:0000313" key="5">
    <source>
        <dbReference type="WBParaSite" id="BXY_0160600.1"/>
    </source>
</evidence>
<feature type="chain" id="PRO_5036308605" evidence="1">
    <location>
        <begin position="18"/>
        <end position="122"/>
    </location>
</feature>
<dbReference type="EMBL" id="CAJFCV020000001">
    <property type="protein sequence ID" value="CAG9082833.1"/>
    <property type="molecule type" value="Genomic_DNA"/>
</dbReference>
<reference evidence="2" key="2">
    <citation type="submission" date="2020-09" db="EMBL/GenBank/DDBJ databases">
        <authorList>
            <person name="Kikuchi T."/>
        </authorList>
    </citation>
    <scope>NUCLEOTIDE SEQUENCE</scope>
    <source>
        <strain evidence="2">Ka4C1</strain>
    </source>
</reference>